<reference evidence="1 2" key="1">
    <citation type="submission" date="2019-01" db="EMBL/GenBank/DDBJ databases">
        <title>Sequencing of cultivated peanut Arachis hypogaea provides insights into genome evolution and oil improvement.</title>
        <authorList>
            <person name="Chen X."/>
        </authorList>
    </citation>
    <scope>NUCLEOTIDE SEQUENCE [LARGE SCALE GENOMIC DNA]</scope>
    <source>
        <strain evidence="2">cv. Fuhuasheng</strain>
        <tissue evidence="1">Leaves</tissue>
    </source>
</reference>
<name>A0A445CVU2_ARAHY</name>
<keyword evidence="2" id="KW-1185">Reference proteome</keyword>
<comment type="caution">
    <text evidence="1">The sequence shown here is derived from an EMBL/GenBank/DDBJ whole genome shotgun (WGS) entry which is preliminary data.</text>
</comment>
<evidence type="ECO:0000313" key="2">
    <source>
        <dbReference type="Proteomes" id="UP000289738"/>
    </source>
</evidence>
<dbReference type="Proteomes" id="UP000289738">
    <property type="component" value="Chromosome A06"/>
</dbReference>
<proteinExistence type="predicted"/>
<dbReference type="AlphaFoldDB" id="A0A445CVU2"/>
<organism evidence="1 2">
    <name type="scientific">Arachis hypogaea</name>
    <name type="common">Peanut</name>
    <dbReference type="NCBI Taxonomy" id="3818"/>
    <lineage>
        <taxon>Eukaryota</taxon>
        <taxon>Viridiplantae</taxon>
        <taxon>Streptophyta</taxon>
        <taxon>Embryophyta</taxon>
        <taxon>Tracheophyta</taxon>
        <taxon>Spermatophyta</taxon>
        <taxon>Magnoliopsida</taxon>
        <taxon>eudicotyledons</taxon>
        <taxon>Gunneridae</taxon>
        <taxon>Pentapetalae</taxon>
        <taxon>rosids</taxon>
        <taxon>fabids</taxon>
        <taxon>Fabales</taxon>
        <taxon>Fabaceae</taxon>
        <taxon>Papilionoideae</taxon>
        <taxon>50 kb inversion clade</taxon>
        <taxon>dalbergioids sensu lato</taxon>
        <taxon>Dalbergieae</taxon>
        <taxon>Pterocarpus clade</taxon>
        <taxon>Arachis</taxon>
    </lineage>
</organism>
<dbReference type="EMBL" id="SDMP01000006">
    <property type="protein sequence ID" value="RYR55047.1"/>
    <property type="molecule type" value="Genomic_DNA"/>
</dbReference>
<sequence>MTNKNPATPKYNKTHDLRCSIRLLHDKFQNMSNEKKAIVQELGFGGLMHIPPINVPRKLLKELSYSISLI</sequence>
<accession>A0A445CVU2</accession>
<protein>
    <submittedName>
        <fullName evidence="1">Uncharacterized protein</fullName>
    </submittedName>
</protein>
<evidence type="ECO:0000313" key="1">
    <source>
        <dbReference type="EMBL" id="RYR55047.1"/>
    </source>
</evidence>
<gene>
    <name evidence="1" type="ORF">Ahy_A06g030301</name>
</gene>